<dbReference type="GO" id="GO:0030425">
    <property type="term" value="C:dendrite"/>
    <property type="evidence" value="ECO:0007669"/>
    <property type="project" value="TreeGrafter"/>
</dbReference>
<feature type="compositionally biased region" description="Basic and acidic residues" evidence="1">
    <location>
        <begin position="1"/>
        <end position="22"/>
    </location>
</feature>
<dbReference type="GO" id="GO:0008088">
    <property type="term" value="P:axo-dendritic transport"/>
    <property type="evidence" value="ECO:0007669"/>
    <property type="project" value="TreeGrafter"/>
</dbReference>
<feature type="compositionally biased region" description="Basic and acidic residues" evidence="1">
    <location>
        <begin position="1961"/>
        <end position="1975"/>
    </location>
</feature>
<dbReference type="GO" id="GO:0007268">
    <property type="term" value="P:chemical synaptic transmission"/>
    <property type="evidence" value="ECO:0007669"/>
    <property type="project" value="TreeGrafter"/>
</dbReference>
<dbReference type="GO" id="GO:0030424">
    <property type="term" value="C:axon"/>
    <property type="evidence" value="ECO:0007669"/>
    <property type="project" value="TreeGrafter"/>
</dbReference>
<protein>
    <recommendedName>
        <fullName evidence="4">Spatacsin</fullName>
    </recommendedName>
</protein>
<dbReference type="GO" id="GO:0005737">
    <property type="term" value="C:cytoplasm"/>
    <property type="evidence" value="ECO:0007669"/>
    <property type="project" value="TreeGrafter"/>
</dbReference>
<dbReference type="InterPro" id="IPR028103">
    <property type="entry name" value="Spatacsin"/>
</dbReference>
<dbReference type="Proteomes" id="UP001142489">
    <property type="component" value="Unassembled WGS sequence"/>
</dbReference>
<dbReference type="GO" id="GO:0007409">
    <property type="term" value="P:axonogenesis"/>
    <property type="evidence" value="ECO:0007669"/>
    <property type="project" value="TreeGrafter"/>
</dbReference>
<evidence type="ECO:0000313" key="3">
    <source>
        <dbReference type="Proteomes" id="UP001142489"/>
    </source>
</evidence>
<dbReference type="GO" id="GO:0045202">
    <property type="term" value="C:synapse"/>
    <property type="evidence" value="ECO:0007669"/>
    <property type="project" value="TreeGrafter"/>
</dbReference>
<accession>A0A9Q0XGX0</accession>
<feature type="region of interest" description="Disordered" evidence="1">
    <location>
        <begin position="1"/>
        <end position="50"/>
    </location>
</feature>
<keyword evidence="3" id="KW-1185">Reference proteome</keyword>
<sequence>MAAFRKDYTSRHPPRAARDAKGLLRGTAKRPRRRLRWRPRGRREGTGKRRRIVSEAEGMAEALRVFLLGPRSPQGGVVGAKLSRGQRALAFASETELVLTGLAPALQEPLGGVSLPGAWEDFMWESVELDDPAVDNLKLLAVSRTHELFVYEVILDAGKCNATLLQSCSEDRLKKLITSKNISLCSISSMRVLSFKNGKAVLLLNNVIIAHLAFWGAELEAEELKDYFLLDLSPETLERVVDATFCRGVLFILDKSGWIYVFNAVDGAYLACVHVSSYLAEEEETKNVDTHSPLALLKVSHDLSIAVIANSSNWIAAVDLNLYFRQYPEHLFCKKKFNTYPIEEWEGTEEEDLRSSDCNVALLQHTFRTDRSWKEYLSTLQNTTKICCSPNLINYVYFPWYQSVLHLEHPECKTHEASKSSLIQDAAYVLSSSKDKGSKSKRDRKWRFIHSEYLKDCMKFECKSVTGFSALFTILSQSKGLVIVLWTFETQDIICSCIGKNSFVLECSNEEQLSVIFSEHGISLLLFGLSQEEFLNRLIIHGSAGAVDSLCRLNGWGRCSIPVHALEAGLENHQLDTVDFFLKNKENLFSHSACSLQDHPASNISDFYLKSVEELRPALDLLYKAIQENDLEVQTKHFSERLLNLTLSFLNRLLCGFFINSEELDENLETCVDILTSYTSKLRMFMIKFPVKLSCFTSPRCVFEEEVPQIEQSQMWEELEVEQVISEAILNNKLPEAQTFCRLAGKPGATLEELTQIGLDLVYKSLLKDDIKEASKLLRNLGLSVMEQLHRICFYVTDKHLCDVLVNVLQEKNYFSETEREMIDFVHHVEKVYSQTIPEDENNTAQSRHWVKKQDPSSHKAPLDAFFHWEGDRIHNREKRIMLNWAQQWDQVAREMILLPTRHPQEFKSCNPLVVWMYLSSWHEWGNISSWIEECHPQGRSTSWPQLTLETIYENILCSYYMQNEILDNLARNGIFMPAELEEFECLLQRLNLIGGVMQNPQPLPKPQSICDLDIHNCFILYCLEHGLDYLLYMYLDYYSLHSSDSPILNDKAVHEAHPWFEFLVRCRNIASNPGDVKRIFQASLANAQVLIPSNQASVSTMLLEGRTLLALATTMFAPGGIDQVVNNGNGGKRVDAQLYRMALAPYPKLKAVLFPQYASHGILPSDISLYHLVQSLAPFDPTKLFGWHSTNALAFPDACSDLPHFSRSAVVSKYAEIEHLDFCYYLHHQRPSCAFGTFLVHQLAKSKNPKQLIQQAGNSAYFLALSFFHKPSVAAACVCFLELLGLDSLKLRVDLKAANIILSFMSRRDEPQHNSIRQSLVDKLTELAYGEKAAATELLVCLEEAVWEKIEHQGIKKSSGDARKQWSLVVHFCRLHNIKLSTSYLKMCARANEWLQFVTEAQMFSYQPTEITLIFQDFRHPLQDHLRLAFQAPDVQLEEQHSTVHLPGHNEHGQTMYNVFHILLQCQQQPHPWCYLLGETVKHHAPVLSVLAACFQDVHIIHCLCVWIITSLDISTTAEMKNYIEDSLQTHEWNLQDLTALWEMLLRKQKNRTLLHGFQLFLKDSPLKMMLEVYELCMTYKNYSEAQIKLLAFQASLLKLQASYEVPQSILSVPWLESQASFLLEQMLQQCRTQYELGKLFQVFADTDTVLPYGPNMKKMSALSCILKDSSISVDPALLRSYTDENFQTECRRILKQLQERCCFSMARAVAELAELPVDDVVIQEVLQNIHLLKQIGHWSQKRTRIEFWKKCHDSFVRNGVSSQAASNFFATQADSVSESLDETRTSSIVERQFLLTLAGHWLARADPVSLHDLEQIEKKIWLCRIIQQTLSHSTGQAKHGLSHHVAVSGELSFDSLIKEFSFSKITALNMPKYLELEGLPSQDALQTTLSDDEMESLNILIGHLLDEGSVHEASRVCRYFRVYSRDVSLVLHCRALAAGETSQNSFHPEIQALVAAQKREENKAKKNGEEGSKKRLQSNSGMEHFSFVGDISTNNEVVGSLQTLIAECVHGRNYCRQVLCLYELSKEIDCSFSEIRAHDSEELLRVILSSQQPDRCKKAQAFINTQELDPEIVAEIVADEITQELLASLQGKADRFTSYFHVMSLFSSMQSFTPRDLLACIVFLDAV</sequence>
<dbReference type="PANTHER" id="PTHR13650">
    <property type="entry name" value="SPATACSIN"/>
    <property type="match status" value="1"/>
</dbReference>
<dbReference type="OrthoDB" id="2018754at2759"/>
<dbReference type="PANTHER" id="PTHR13650:SF0">
    <property type="entry name" value="SPATACSIN"/>
    <property type="match status" value="1"/>
</dbReference>
<comment type="caution">
    <text evidence="2">The sequence shown here is derived from an EMBL/GenBank/DDBJ whole genome shotgun (WGS) entry which is preliminary data.</text>
</comment>
<dbReference type="EMBL" id="JAPFRF010000014">
    <property type="protein sequence ID" value="KAJ7311131.1"/>
    <property type="molecule type" value="Genomic_DNA"/>
</dbReference>
<gene>
    <name evidence="2" type="ORF">JRQ81_006734</name>
</gene>
<feature type="region of interest" description="Disordered" evidence="1">
    <location>
        <begin position="1961"/>
        <end position="1980"/>
    </location>
</feature>
<organism evidence="2 3">
    <name type="scientific">Phrynocephalus forsythii</name>
    <dbReference type="NCBI Taxonomy" id="171643"/>
    <lineage>
        <taxon>Eukaryota</taxon>
        <taxon>Metazoa</taxon>
        <taxon>Chordata</taxon>
        <taxon>Craniata</taxon>
        <taxon>Vertebrata</taxon>
        <taxon>Euteleostomi</taxon>
        <taxon>Lepidosauria</taxon>
        <taxon>Squamata</taxon>
        <taxon>Bifurcata</taxon>
        <taxon>Unidentata</taxon>
        <taxon>Episquamata</taxon>
        <taxon>Toxicofera</taxon>
        <taxon>Iguania</taxon>
        <taxon>Acrodonta</taxon>
        <taxon>Agamidae</taxon>
        <taxon>Agaminae</taxon>
        <taxon>Phrynocephalus</taxon>
    </lineage>
</organism>
<feature type="compositionally biased region" description="Basic residues" evidence="1">
    <location>
        <begin position="27"/>
        <end position="41"/>
    </location>
</feature>
<name>A0A9Q0XGX0_9SAUR</name>
<evidence type="ECO:0000313" key="2">
    <source>
        <dbReference type="EMBL" id="KAJ7311131.1"/>
    </source>
</evidence>
<reference evidence="2" key="1">
    <citation type="journal article" date="2023" name="DNA Res.">
        <title>Chromosome-level genome assembly of Phrynocephalus forsythii using third-generation DNA sequencing and Hi-C analysis.</title>
        <authorList>
            <person name="Qi Y."/>
            <person name="Zhao W."/>
            <person name="Zhao Y."/>
            <person name="Niu C."/>
            <person name="Cao S."/>
            <person name="Zhang Y."/>
        </authorList>
    </citation>
    <scope>NUCLEOTIDE SEQUENCE</scope>
    <source>
        <tissue evidence="2">Muscle</tissue>
    </source>
</reference>
<evidence type="ECO:0000256" key="1">
    <source>
        <dbReference type="SAM" id="MobiDB-lite"/>
    </source>
</evidence>
<dbReference type="GO" id="GO:0048489">
    <property type="term" value="P:synaptic vesicle transport"/>
    <property type="evidence" value="ECO:0007669"/>
    <property type="project" value="TreeGrafter"/>
</dbReference>
<proteinExistence type="predicted"/>
<evidence type="ECO:0008006" key="4">
    <source>
        <dbReference type="Google" id="ProtNLM"/>
    </source>
</evidence>